<dbReference type="RefSeq" id="WP_092471901.1">
    <property type="nucleotide sequence ID" value="NZ_FOOX01000009.1"/>
</dbReference>
<dbReference type="Pfam" id="PF08241">
    <property type="entry name" value="Methyltransf_11"/>
    <property type="match status" value="1"/>
</dbReference>
<dbReference type="GO" id="GO:0032259">
    <property type="term" value="P:methylation"/>
    <property type="evidence" value="ECO:0007669"/>
    <property type="project" value="UniProtKB-KW"/>
</dbReference>
<dbReference type="SUPFAM" id="SSF53335">
    <property type="entry name" value="S-adenosyl-L-methionine-dependent methyltransferases"/>
    <property type="match status" value="1"/>
</dbReference>
<dbReference type="EMBL" id="FOOX01000009">
    <property type="protein sequence ID" value="SFG78148.1"/>
    <property type="molecule type" value="Genomic_DNA"/>
</dbReference>
<dbReference type="Proteomes" id="UP000199337">
    <property type="component" value="Unassembled WGS sequence"/>
</dbReference>
<evidence type="ECO:0000259" key="2">
    <source>
        <dbReference type="Pfam" id="PF08241"/>
    </source>
</evidence>
<dbReference type="PANTHER" id="PTHR44068:SF11">
    <property type="entry name" value="GERANYL DIPHOSPHATE 2-C-METHYLTRANSFERASE"/>
    <property type="match status" value="1"/>
</dbReference>
<sequence>MSNAEKYLKRLESSNILRESVIRTIVGTLQLPPESKGLDAGCGTGFYTLMLAEAAGVRGYVTGLDIEEKFLAKGPSLASKSGLTERVSFIKGDISNLPFEENLFDWAFSMDLVGYLKIDPVLLLKELARTVKPGGIIYILNWSSQMLLPGYPVLEARLNATSLGIAPFDAKMKPELHSMRALEWFKQAGLSETRAQTFVNNINPPLSQEMRKALVDLFEMRWGEDNPELLEEDQLEYQRLCRDDSPDFILNMPGYYGFFTYSLFGGRVL</sequence>
<feature type="domain" description="Methyltransferase type 11" evidence="2">
    <location>
        <begin position="38"/>
        <end position="139"/>
    </location>
</feature>
<dbReference type="CDD" id="cd02440">
    <property type="entry name" value="AdoMet_MTases"/>
    <property type="match status" value="1"/>
</dbReference>
<dbReference type="OrthoDB" id="9784101at2"/>
<dbReference type="InterPro" id="IPR050447">
    <property type="entry name" value="Erg6_SMT_methyltransf"/>
</dbReference>
<dbReference type="AlphaFoldDB" id="A0A1I2UM89"/>
<accession>A0A1I2UM89</accession>
<keyword evidence="1 3" id="KW-0808">Transferase</keyword>
<organism evidence="3 4">
    <name type="scientific">Desulfotruncus arcticus DSM 17038</name>
    <dbReference type="NCBI Taxonomy" id="1121424"/>
    <lineage>
        <taxon>Bacteria</taxon>
        <taxon>Bacillati</taxon>
        <taxon>Bacillota</taxon>
        <taxon>Clostridia</taxon>
        <taxon>Eubacteriales</taxon>
        <taxon>Desulfallaceae</taxon>
        <taxon>Desulfotruncus</taxon>
    </lineage>
</organism>
<proteinExistence type="predicted"/>
<evidence type="ECO:0000256" key="1">
    <source>
        <dbReference type="ARBA" id="ARBA00022679"/>
    </source>
</evidence>
<name>A0A1I2UM89_9FIRM</name>
<evidence type="ECO:0000313" key="3">
    <source>
        <dbReference type="EMBL" id="SFG78148.1"/>
    </source>
</evidence>
<dbReference type="PANTHER" id="PTHR44068">
    <property type="entry name" value="ZGC:194242"/>
    <property type="match status" value="1"/>
</dbReference>
<dbReference type="InterPro" id="IPR029063">
    <property type="entry name" value="SAM-dependent_MTases_sf"/>
</dbReference>
<dbReference type="GO" id="GO:0008757">
    <property type="term" value="F:S-adenosylmethionine-dependent methyltransferase activity"/>
    <property type="evidence" value="ECO:0007669"/>
    <property type="project" value="InterPro"/>
</dbReference>
<keyword evidence="4" id="KW-1185">Reference proteome</keyword>
<evidence type="ECO:0000313" key="4">
    <source>
        <dbReference type="Proteomes" id="UP000199337"/>
    </source>
</evidence>
<keyword evidence="3" id="KW-0489">Methyltransferase</keyword>
<protein>
    <submittedName>
        <fullName evidence="3">Demethylmenaquinone methyltransferase / 2-methoxy-6-polyprenyl-1,4-benzoquinol methylase</fullName>
    </submittedName>
</protein>
<dbReference type="Gene3D" id="3.40.50.150">
    <property type="entry name" value="Vaccinia Virus protein VP39"/>
    <property type="match status" value="1"/>
</dbReference>
<gene>
    <name evidence="3" type="ORF">SAMN05660649_02697</name>
</gene>
<dbReference type="STRING" id="341036.SAMN05660649_02697"/>
<reference evidence="4" key="1">
    <citation type="submission" date="2016-10" db="EMBL/GenBank/DDBJ databases">
        <authorList>
            <person name="Varghese N."/>
            <person name="Submissions S."/>
        </authorList>
    </citation>
    <scope>NUCLEOTIDE SEQUENCE [LARGE SCALE GENOMIC DNA]</scope>
    <source>
        <strain evidence="4">DSM 17038</strain>
    </source>
</reference>
<dbReference type="InterPro" id="IPR013216">
    <property type="entry name" value="Methyltransf_11"/>
</dbReference>